<accession>A0A1Q6DVX2</accession>
<name>A0A1Q6DVX2_METT1</name>
<dbReference type="EMBL" id="MSDW01000001">
    <property type="protein sequence ID" value="OKY78530.1"/>
    <property type="molecule type" value="Genomic_DNA"/>
</dbReference>
<keyword evidence="2" id="KW-1185">Reference proteome</keyword>
<dbReference type="Proteomes" id="UP000185744">
    <property type="component" value="Unassembled WGS sequence"/>
</dbReference>
<protein>
    <submittedName>
        <fullName evidence="1">Uncharacterized protein</fullName>
    </submittedName>
</protein>
<proteinExistence type="predicted"/>
<dbReference type="AlphaFoldDB" id="A0A1Q6DVX2"/>
<sequence>MQVPQGLKYWFPGQAPMSITIMYLGPRLGHRAPFPTPPHIYCDRALHSSACPLKLGLYAKNLPTKTPLLKLPKYKYLVMIPPPILSKKGRRLRPNKLKFLSLIEVTNEKNKI</sequence>
<reference evidence="1" key="1">
    <citation type="submission" date="2016-12" db="EMBL/GenBank/DDBJ databases">
        <title>Discovery of methanogenic haloarchaea.</title>
        <authorList>
            <person name="Sorokin D.Y."/>
            <person name="Makarova K.S."/>
            <person name="Abbas B."/>
            <person name="Ferrer M."/>
            <person name="Golyshin P.N."/>
        </authorList>
    </citation>
    <scope>NUCLEOTIDE SEQUENCE [LARGE SCALE GENOMIC DNA]</scope>
    <source>
        <strain evidence="1">HMET1</strain>
    </source>
</reference>
<comment type="caution">
    <text evidence="1">The sequence shown here is derived from an EMBL/GenBank/DDBJ whole genome shotgun (WGS) entry which is preliminary data.</text>
</comment>
<evidence type="ECO:0000313" key="2">
    <source>
        <dbReference type="Proteomes" id="UP000185744"/>
    </source>
</evidence>
<organism evidence="1 2">
    <name type="scientific">Methanohalarchaeum thermophilum</name>
    <dbReference type="NCBI Taxonomy" id="1903181"/>
    <lineage>
        <taxon>Archaea</taxon>
        <taxon>Methanobacteriati</taxon>
        <taxon>Methanobacteriota</taxon>
        <taxon>Methanonatronarchaeia</taxon>
        <taxon>Methanonatronarchaeales</taxon>
        <taxon>Methanonatronarchaeaceae</taxon>
        <taxon>Candidatus Methanohalarchaeum</taxon>
    </lineage>
</organism>
<dbReference type="InParanoid" id="A0A1Q6DVX2"/>
<evidence type="ECO:0000313" key="1">
    <source>
        <dbReference type="EMBL" id="OKY78530.1"/>
    </source>
</evidence>
<gene>
    <name evidence="1" type="ORF">BTN85_1026</name>
</gene>